<protein>
    <submittedName>
        <fullName evidence="8">Peptidyl-prolyl cis-trans isomerase FKBP20-2</fullName>
    </submittedName>
</protein>
<evidence type="ECO:0000256" key="4">
    <source>
        <dbReference type="ARBA" id="ARBA00023163"/>
    </source>
</evidence>
<dbReference type="OrthoDB" id="1902587at2759"/>
<dbReference type="AlphaFoldDB" id="A0A833VQM2"/>
<dbReference type="InterPro" id="IPR002100">
    <property type="entry name" value="TF_MADSbox"/>
</dbReference>
<dbReference type="GO" id="GO:0003677">
    <property type="term" value="F:DNA binding"/>
    <property type="evidence" value="ECO:0007669"/>
    <property type="project" value="UniProtKB-KW"/>
</dbReference>
<evidence type="ECO:0000256" key="1">
    <source>
        <dbReference type="ARBA" id="ARBA00004123"/>
    </source>
</evidence>
<evidence type="ECO:0000256" key="5">
    <source>
        <dbReference type="ARBA" id="ARBA00023242"/>
    </source>
</evidence>
<comment type="caution">
    <text evidence="8">The sequence shown here is derived from an EMBL/GenBank/DDBJ whole genome shotgun (WGS) entry which is preliminary data.</text>
</comment>
<evidence type="ECO:0000259" key="7">
    <source>
        <dbReference type="PROSITE" id="PS50066"/>
    </source>
</evidence>
<reference evidence="8" key="1">
    <citation type="submission" date="2020-01" db="EMBL/GenBank/DDBJ databases">
        <title>Genome sequence of Kobresia littledalei, the first chromosome-level genome in the family Cyperaceae.</title>
        <authorList>
            <person name="Qu G."/>
        </authorList>
    </citation>
    <scope>NUCLEOTIDE SEQUENCE</scope>
    <source>
        <strain evidence="8">C.B.Clarke</strain>
        <tissue evidence="8">Leaf</tissue>
    </source>
</reference>
<dbReference type="GO" id="GO:0005634">
    <property type="term" value="C:nucleus"/>
    <property type="evidence" value="ECO:0007669"/>
    <property type="project" value="UniProtKB-SubCell"/>
</dbReference>
<keyword evidence="8" id="KW-0413">Isomerase</keyword>
<dbReference type="GO" id="GO:0016853">
    <property type="term" value="F:isomerase activity"/>
    <property type="evidence" value="ECO:0007669"/>
    <property type="project" value="UniProtKB-KW"/>
</dbReference>
<evidence type="ECO:0000256" key="2">
    <source>
        <dbReference type="ARBA" id="ARBA00023015"/>
    </source>
</evidence>
<evidence type="ECO:0000313" key="8">
    <source>
        <dbReference type="EMBL" id="KAF3337515.1"/>
    </source>
</evidence>
<dbReference type="Pfam" id="PF00319">
    <property type="entry name" value="SRF-TF"/>
    <property type="match status" value="1"/>
</dbReference>
<dbReference type="Gene3D" id="3.40.1810.10">
    <property type="entry name" value="Transcription factor, MADS-box"/>
    <property type="match status" value="1"/>
</dbReference>
<dbReference type="InterPro" id="IPR050142">
    <property type="entry name" value="MADS-box/MEF2_TF"/>
</dbReference>
<keyword evidence="4" id="KW-0804">Transcription</keyword>
<dbReference type="PROSITE" id="PS50066">
    <property type="entry name" value="MADS_BOX_2"/>
    <property type="match status" value="1"/>
</dbReference>
<evidence type="ECO:0000256" key="6">
    <source>
        <dbReference type="SAM" id="Coils"/>
    </source>
</evidence>
<dbReference type="PRINTS" id="PR00404">
    <property type="entry name" value="MADSDOMAIN"/>
</dbReference>
<organism evidence="8 9">
    <name type="scientific">Carex littledalei</name>
    <dbReference type="NCBI Taxonomy" id="544730"/>
    <lineage>
        <taxon>Eukaryota</taxon>
        <taxon>Viridiplantae</taxon>
        <taxon>Streptophyta</taxon>
        <taxon>Embryophyta</taxon>
        <taxon>Tracheophyta</taxon>
        <taxon>Spermatophyta</taxon>
        <taxon>Magnoliopsida</taxon>
        <taxon>Liliopsida</taxon>
        <taxon>Poales</taxon>
        <taxon>Cyperaceae</taxon>
        <taxon>Cyperoideae</taxon>
        <taxon>Cariceae</taxon>
        <taxon>Carex</taxon>
        <taxon>Carex subgen. Euthyceras</taxon>
    </lineage>
</organism>
<dbReference type="SUPFAM" id="SSF55455">
    <property type="entry name" value="SRF-like"/>
    <property type="match status" value="1"/>
</dbReference>
<feature type="domain" description="MADS-box" evidence="7">
    <location>
        <begin position="1"/>
        <end position="61"/>
    </location>
</feature>
<dbReference type="SMART" id="SM00432">
    <property type="entry name" value="MADS"/>
    <property type="match status" value="1"/>
</dbReference>
<dbReference type="GO" id="GO:0046983">
    <property type="term" value="F:protein dimerization activity"/>
    <property type="evidence" value="ECO:0007669"/>
    <property type="project" value="InterPro"/>
</dbReference>
<proteinExistence type="predicted"/>
<comment type="subcellular location">
    <subcellularLocation>
        <location evidence="1">Nucleus</location>
    </subcellularLocation>
</comment>
<name>A0A833VQM2_9POAL</name>
<keyword evidence="9" id="KW-1185">Reference proteome</keyword>
<dbReference type="PANTHER" id="PTHR48019">
    <property type="entry name" value="SERUM RESPONSE FACTOR HOMOLOG"/>
    <property type="match status" value="1"/>
</dbReference>
<dbReference type="CDD" id="cd00120">
    <property type="entry name" value="MADS"/>
    <property type="match status" value="1"/>
</dbReference>
<evidence type="ECO:0000313" key="9">
    <source>
        <dbReference type="Proteomes" id="UP000623129"/>
    </source>
</evidence>
<dbReference type="Proteomes" id="UP000623129">
    <property type="component" value="Unassembled WGS sequence"/>
</dbReference>
<keyword evidence="6" id="KW-0175">Coiled coil</keyword>
<keyword evidence="3" id="KW-0238">DNA-binding</keyword>
<dbReference type="InterPro" id="IPR036879">
    <property type="entry name" value="TF_MADSbox_sf"/>
</dbReference>
<feature type="coiled-coil region" evidence="6">
    <location>
        <begin position="114"/>
        <end position="148"/>
    </location>
</feature>
<evidence type="ECO:0000256" key="3">
    <source>
        <dbReference type="ARBA" id="ARBA00023125"/>
    </source>
</evidence>
<gene>
    <name evidence="8" type="ORF">FCM35_KLT18102</name>
</gene>
<dbReference type="EMBL" id="SWLB01000006">
    <property type="protein sequence ID" value="KAF3337515.1"/>
    <property type="molecule type" value="Genomic_DNA"/>
</dbReference>
<keyword evidence="2" id="KW-0805">Transcription regulation</keyword>
<sequence length="226" mass="26183">MPRAKLPLKKIEDERARRNTFRTRREGLFGKANQLAILCEAQVAVVVISETREIKLFEKPIGTIGTWQTLRQNDNQDLNEPPPDLNPEEEDKRLFDEYHVKIREGLGNFSVEKLQLFKELLQKMDNLLKEKEREKELSEEKIVELQNTLGVENVVHQERALSKSVLMPNANRADTLDLISRFEDFRVVFHFIEYNESGRRIDSTYLQGAPAKIRLGNKSLVPGKSI</sequence>
<accession>A0A833VQM2</accession>
<keyword evidence="5" id="KW-0539">Nucleus</keyword>